<evidence type="ECO:0000313" key="9">
    <source>
        <dbReference type="Proteomes" id="UP000001396"/>
    </source>
</evidence>
<dbReference type="EMBL" id="ADBJ01000047">
    <property type="protein sequence ID" value="EFA76405.1"/>
    <property type="molecule type" value="Genomic_DNA"/>
</dbReference>
<comment type="similarity">
    <text evidence="4">Belongs to the ZNF277 family.</text>
</comment>
<dbReference type="GO" id="GO:0008270">
    <property type="term" value="F:zinc ion binding"/>
    <property type="evidence" value="ECO:0007669"/>
    <property type="project" value="UniProtKB-KW"/>
</dbReference>
<dbReference type="SUPFAM" id="SSF57667">
    <property type="entry name" value="beta-beta-alpha zinc fingers"/>
    <property type="match status" value="2"/>
</dbReference>
<dbReference type="PROSITE" id="PS50157">
    <property type="entry name" value="ZINC_FINGER_C2H2_2"/>
    <property type="match status" value="1"/>
</dbReference>
<evidence type="ECO:0000256" key="3">
    <source>
        <dbReference type="ARBA" id="ARBA00022833"/>
    </source>
</evidence>
<dbReference type="InParanoid" id="D3BQI5"/>
<evidence type="ECO:0000256" key="1">
    <source>
        <dbReference type="ARBA" id="ARBA00022723"/>
    </source>
</evidence>
<proteinExistence type="inferred from homology"/>
<dbReference type="PROSITE" id="PS00028">
    <property type="entry name" value="ZINC_FINGER_C2H2_1"/>
    <property type="match status" value="2"/>
</dbReference>
<gene>
    <name evidence="8" type="ORF">PPL_10170</name>
</gene>
<evidence type="ECO:0000256" key="6">
    <source>
        <dbReference type="SAM" id="MobiDB-lite"/>
    </source>
</evidence>
<keyword evidence="3" id="KW-0862">Zinc</keyword>
<dbReference type="Pfam" id="PF12756">
    <property type="entry name" value="zf-C2H2_2"/>
    <property type="match status" value="2"/>
</dbReference>
<dbReference type="OMA" id="WDKPEFF"/>
<dbReference type="InterPro" id="IPR036236">
    <property type="entry name" value="Znf_C2H2_sf"/>
</dbReference>
<dbReference type="InterPro" id="IPR041661">
    <property type="entry name" value="ZN622/Rei1/Reh1_Znf-C2H2"/>
</dbReference>
<dbReference type="GeneID" id="31365641"/>
<evidence type="ECO:0000256" key="5">
    <source>
        <dbReference type="PROSITE-ProRule" id="PRU00042"/>
    </source>
</evidence>
<dbReference type="AlphaFoldDB" id="D3BQI5"/>
<dbReference type="PANTHER" id="PTHR13267:SF3">
    <property type="entry name" value="ZINC FINGER PROTEIN 277"/>
    <property type="match status" value="1"/>
</dbReference>
<evidence type="ECO:0000259" key="7">
    <source>
        <dbReference type="PROSITE" id="PS50157"/>
    </source>
</evidence>
<dbReference type="InterPro" id="IPR040048">
    <property type="entry name" value="ZNF277"/>
</dbReference>
<dbReference type="SMART" id="SM00355">
    <property type="entry name" value="ZnF_C2H2"/>
    <property type="match status" value="5"/>
</dbReference>
<keyword evidence="9" id="KW-1185">Reference proteome</keyword>
<dbReference type="InterPro" id="IPR013087">
    <property type="entry name" value="Znf_C2H2_type"/>
</dbReference>
<name>D3BQI5_HETP5</name>
<feature type="domain" description="C2H2-type" evidence="7">
    <location>
        <begin position="212"/>
        <end position="241"/>
    </location>
</feature>
<dbReference type="STRING" id="670386.D3BQI5"/>
<protein>
    <submittedName>
        <fullName evidence="8">C2H2-type zinc finger-containing protein</fullName>
    </submittedName>
</protein>
<organism evidence="8 9">
    <name type="scientific">Heterostelium pallidum (strain ATCC 26659 / Pp 5 / PN500)</name>
    <name type="common">Cellular slime mold</name>
    <name type="synonym">Polysphondylium pallidum</name>
    <dbReference type="NCBI Taxonomy" id="670386"/>
    <lineage>
        <taxon>Eukaryota</taxon>
        <taxon>Amoebozoa</taxon>
        <taxon>Evosea</taxon>
        <taxon>Eumycetozoa</taxon>
        <taxon>Dictyostelia</taxon>
        <taxon>Acytosteliales</taxon>
        <taxon>Acytosteliaceae</taxon>
        <taxon>Heterostelium</taxon>
    </lineage>
</organism>
<dbReference type="FunCoup" id="D3BQI5">
    <property type="interactions" value="6"/>
</dbReference>
<evidence type="ECO:0000256" key="2">
    <source>
        <dbReference type="ARBA" id="ARBA00022771"/>
    </source>
</evidence>
<sequence>MSTEIISPDINNNDNGRAAAGKSWPSVQPLAHPLSFSFDEPQVKPFEYPCLMCEHVEYESRPILEHLFNSHKIVIGEVNHIANLSAYLGHWRKLMADKPLTTYTSMIQAQSDGPDAEPTSYYLLSDIVPEDQALRRNLQTERLAFVLDQQHHERSDPNFESICPMCPTEFRGDRSAVSSHLFEQHNFNVGLPDNLVNINEMLEILREKFDANQCLFCEKIFKSSIVMKQHMKKKKHMRLNPQNNIYDRFYLLNYLEAGKNWEQIKKEDEEDTTVEPVTNNIDILKQVETESKGQHVSNIHILTNQFNYFLIIFSSQWDDWTENDDDEQEDTVVCLFCPSQFDDSQVAFDHMTTTHKFDFHNIRKEWNIDYYESVKMINFIRRHQYEKTCCCCGTKFESDKLLEEHQKDEGHHKVDRQLDVWRDAQYLLPTYENDSLLRSFEDFDESEDLDYEQSEHKYRDELIDELKHEREEIMEKLASCNVQNLDLKPINTNRSVLPDGEFKVLYHLKNISYQSYNSNHMKAITHQIISKQIQNVRVGFGFAIAK</sequence>
<accession>D3BQI5</accession>
<dbReference type="PANTHER" id="PTHR13267">
    <property type="entry name" value="ZINC FINGER PROTEIN 277"/>
    <property type="match status" value="1"/>
</dbReference>
<dbReference type="RefSeq" id="XP_020428537.1">
    <property type="nucleotide sequence ID" value="XM_020580952.1"/>
</dbReference>
<feature type="compositionally biased region" description="Polar residues" evidence="6">
    <location>
        <begin position="1"/>
        <end position="15"/>
    </location>
</feature>
<keyword evidence="1" id="KW-0479">Metal-binding</keyword>
<reference evidence="8 9" key="1">
    <citation type="journal article" date="2011" name="Genome Res.">
        <title>Phylogeny-wide analysis of social amoeba genomes highlights ancient origins for complex intercellular communication.</title>
        <authorList>
            <person name="Heidel A.J."/>
            <person name="Lawal H.M."/>
            <person name="Felder M."/>
            <person name="Schilde C."/>
            <person name="Helps N.R."/>
            <person name="Tunggal B."/>
            <person name="Rivero F."/>
            <person name="John U."/>
            <person name="Schleicher M."/>
            <person name="Eichinger L."/>
            <person name="Platzer M."/>
            <person name="Noegel A.A."/>
            <person name="Schaap P."/>
            <person name="Gloeckner G."/>
        </authorList>
    </citation>
    <scope>NUCLEOTIDE SEQUENCE [LARGE SCALE GENOMIC DNA]</scope>
    <source>
        <strain evidence="9">ATCC 26659 / Pp 5 / PN500</strain>
    </source>
</reference>
<keyword evidence="2 5" id="KW-0863">Zinc-finger</keyword>
<evidence type="ECO:0000313" key="8">
    <source>
        <dbReference type="EMBL" id="EFA76405.1"/>
    </source>
</evidence>
<evidence type="ECO:0000256" key="4">
    <source>
        <dbReference type="ARBA" id="ARBA00034119"/>
    </source>
</evidence>
<dbReference type="Proteomes" id="UP000001396">
    <property type="component" value="Unassembled WGS sequence"/>
</dbReference>
<comment type="caution">
    <text evidence="8">The sequence shown here is derived from an EMBL/GenBank/DDBJ whole genome shotgun (WGS) entry which is preliminary data.</text>
</comment>
<feature type="region of interest" description="Disordered" evidence="6">
    <location>
        <begin position="1"/>
        <end position="22"/>
    </location>
</feature>